<sequence>AEMGKRGHEAALAEYSWPHHARHFVANLEQWAHCGQTVAG</sequence>
<name>A0A238X4Q8_9PSEU</name>
<reference evidence="1 2" key="1">
    <citation type="submission" date="2017-06" db="EMBL/GenBank/DDBJ databases">
        <authorList>
            <person name="Kim H.J."/>
            <person name="Triplett B.A."/>
        </authorList>
    </citation>
    <scope>NUCLEOTIDE SEQUENCE [LARGE SCALE GENOMIC DNA]</scope>
    <source>
        <strain evidence="1 2">DSM 45207</strain>
    </source>
</reference>
<protein>
    <submittedName>
        <fullName evidence="1">Uncharacterized protein</fullName>
    </submittedName>
</protein>
<organism evidence="1 2">
    <name type="scientific">Haloechinothrix alba</name>
    <dbReference type="NCBI Taxonomy" id="664784"/>
    <lineage>
        <taxon>Bacteria</taxon>
        <taxon>Bacillati</taxon>
        <taxon>Actinomycetota</taxon>
        <taxon>Actinomycetes</taxon>
        <taxon>Pseudonocardiales</taxon>
        <taxon>Pseudonocardiaceae</taxon>
        <taxon>Haloechinothrix</taxon>
    </lineage>
</organism>
<evidence type="ECO:0000313" key="2">
    <source>
        <dbReference type="Proteomes" id="UP000198348"/>
    </source>
</evidence>
<gene>
    <name evidence="1" type="ORF">SAMN06265360_108205</name>
</gene>
<feature type="non-terminal residue" evidence="1">
    <location>
        <position position="1"/>
    </location>
</feature>
<keyword evidence="2" id="KW-1185">Reference proteome</keyword>
<proteinExistence type="predicted"/>
<accession>A0A238X4Q8</accession>
<dbReference type="EMBL" id="FZNW01000008">
    <property type="protein sequence ID" value="SNR52839.1"/>
    <property type="molecule type" value="Genomic_DNA"/>
</dbReference>
<dbReference type="AlphaFoldDB" id="A0A238X4Q8"/>
<dbReference type="Proteomes" id="UP000198348">
    <property type="component" value="Unassembled WGS sequence"/>
</dbReference>
<evidence type="ECO:0000313" key="1">
    <source>
        <dbReference type="EMBL" id="SNR52839.1"/>
    </source>
</evidence>